<dbReference type="PANTHER" id="PTHR33540:SF2">
    <property type="entry name" value="TRNA THREONYLCARBAMOYLADENOSINE BIOSYNTHESIS PROTEIN TSAE"/>
    <property type="match status" value="1"/>
</dbReference>
<evidence type="ECO:0000256" key="9">
    <source>
        <dbReference type="ARBA" id="ARBA00022842"/>
    </source>
</evidence>
<keyword evidence="9" id="KW-0460">Magnesium</keyword>
<dbReference type="Pfam" id="PF02367">
    <property type="entry name" value="TsaE"/>
    <property type="match status" value="1"/>
</dbReference>
<evidence type="ECO:0000256" key="8">
    <source>
        <dbReference type="ARBA" id="ARBA00022840"/>
    </source>
</evidence>
<evidence type="ECO:0000256" key="1">
    <source>
        <dbReference type="ARBA" id="ARBA00004496"/>
    </source>
</evidence>
<reference evidence="12" key="1">
    <citation type="journal article" date="2014" name="Int. J. Syst. Evol. Microbiol.">
        <title>Complete genome sequence of Corynebacterium casei LMG S-19264T (=DSM 44701T), isolated from a smear-ripened cheese.</title>
        <authorList>
            <consortium name="US DOE Joint Genome Institute (JGI-PGF)"/>
            <person name="Walter F."/>
            <person name="Albersmeier A."/>
            <person name="Kalinowski J."/>
            <person name="Ruckert C."/>
        </authorList>
    </citation>
    <scope>NUCLEOTIDE SEQUENCE</scope>
    <source>
        <strain evidence="12">KCTC 42651</strain>
    </source>
</reference>
<evidence type="ECO:0000256" key="4">
    <source>
        <dbReference type="ARBA" id="ARBA00022490"/>
    </source>
</evidence>
<comment type="similarity">
    <text evidence="2">Belongs to the TsaE family.</text>
</comment>
<keyword evidence="5" id="KW-0819">tRNA processing</keyword>
<name>A0A918XPF6_9PROT</name>
<accession>A0A918XPF6</accession>
<feature type="region of interest" description="Disordered" evidence="11">
    <location>
        <begin position="1"/>
        <end position="24"/>
    </location>
</feature>
<reference evidence="12" key="2">
    <citation type="submission" date="2020-09" db="EMBL/GenBank/DDBJ databases">
        <authorList>
            <person name="Sun Q."/>
            <person name="Kim S."/>
        </authorList>
    </citation>
    <scope>NUCLEOTIDE SEQUENCE</scope>
    <source>
        <strain evidence="12">KCTC 42651</strain>
    </source>
</reference>
<protein>
    <recommendedName>
        <fullName evidence="3">tRNA threonylcarbamoyladenosine biosynthesis protein TsaE</fullName>
    </recommendedName>
    <alternativeName>
        <fullName evidence="10">t(6)A37 threonylcarbamoyladenosine biosynthesis protein TsaE</fullName>
    </alternativeName>
</protein>
<evidence type="ECO:0000313" key="13">
    <source>
        <dbReference type="Proteomes" id="UP000630353"/>
    </source>
</evidence>
<keyword evidence="13" id="KW-1185">Reference proteome</keyword>
<keyword evidence="8" id="KW-0067">ATP-binding</keyword>
<dbReference type="Proteomes" id="UP000630353">
    <property type="component" value="Unassembled WGS sequence"/>
</dbReference>
<organism evidence="12 13">
    <name type="scientific">Thalassobaculum fulvum</name>
    <dbReference type="NCBI Taxonomy" id="1633335"/>
    <lineage>
        <taxon>Bacteria</taxon>
        <taxon>Pseudomonadati</taxon>
        <taxon>Pseudomonadota</taxon>
        <taxon>Alphaproteobacteria</taxon>
        <taxon>Rhodospirillales</taxon>
        <taxon>Thalassobaculaceae</taxon>
        <taxon>Thalassobaculum</taxon>
    </lineage>
</organism>
<evidence type="ECO:0000256" key="7">
    <source>
        <dbReference type="ARBA" id="ARBA00022741"/>
    </source>
</evidence>
<comment type="subcellular location">
    <subcellularLocation>
        <location evidence="1">Cytoplasm</location>
    </subcellularLocation>
</comment>
<evidence type="ECO:0000313" key="12">
    <source>
        <dbReference type="EMBL" id="GHD40612.1"/>
    </source>
</evidence>
<keyword evidence="6" id="KW-0479">Metal-binding</keyword>
<dbReference type="InterPro" id="IPR003442">
    <property type="entry name" value="T6A_TsaE"/>
</dbReference>
<dbReference type="InterPro" id="IPR027417">
    <property type="entry name" value="P-loop_NTPase"/>
</dbReference>
<evidence type="ECO:0000256" key="5">
    <source>
        <dbReference type="ARBA" id="ARBA00022694"/>
    </source>
</evidence>
<comment type="caution">
    <text evidence="12">The sequence shown here is derived from an EMBL/GenBank/DDBJ whole genome shotgun (WGS) entry which is preliminary data.</text>
</comment>
<dbReference type="GO" id="GO:0046872">
    <property type="term" value="F:metal ion binding"/>
    <property type="evidence" value="ECO:0007669"/>
    <property type="project" value="UniProtKB-KW"/>
</dbReference>
<dbReference type="PANTHER" id="PTHR33540">
    <property type="entry name" value="TRNA THREONYLCARBAMOYLADENOSINE BIOSYNTHESIS PROTEIN TSAE"/>
    <property type="match status" value="1"/>
</dbReference>
<keyword evidence="4" id="KW-0963">Cytoplasm</keyword>
<dbReference type="Gene3D" id="3.40.50.300">
    <property type="entry name" value="P-loop containing nucleotide triphosphate hydrolases"/>
    <property type="match status" value="1"/>
</dbReference>
<proteinExistence type="inferred from homology"/>
<dbReference type="SUPFAM" id="SSF52540">
    <property type="entry name" value="P-loop containing nucleoside triphosphate hydrolases"/>
    <property type="match status" value="1"/>
</dbReference>
<evidence type="ECO:0000256" key="11">
    <source>
        <dbReference type="SAM" id="MobiDB-lite"/>
    </source>
</evidence>
<keyword evidence="7" id="KW-0547">Nucleotide-binding</keyword>
<dbReference type="NCBIfam" id="TIGR00150">
    <property type="entry name" value="T6A_YjeE"/>
    <property type="match status" value="1"/>
</dbReference>
<sequence length="187" mass="20180">MPARMPSDPKPPEPGPPEPRPPERAVLELPDLAATERLAAAVAGLARPGEAVLLTGPLGAGKSAFARAFVRAWVGDPAAEVPSPTFTLVQPYDGQRGPVWHCDLYRLGDPDELPELGIEQGLAEAVLLVEWPDRLGPWIPVDRLELALEMCQQAPDARRATLVGFGTWTDRLRSLAAGWTNGVEERT</sequence>
<gene>
    <name evidence="12" type="ORF">GCM10017083_04050</name>
</gene>
<evidence type="ECO:0000256" key="2">
    <source>
        <dbReference type="ARBA" id="ARBA00007599"/>
    </source>
</evidence>
<evidence type="ECO:0000256" key="6">
    <source>
        <dbReference type="ARBA" id="ARBA00022723"/>
    </source>
</evidence>
<evidence type="ECO:0000256" key="10">
    <source>
        <dbReference type="ARBA" id="ARBA00032441"/>
    </source>
</evidence>
<dbReference type="GO" id="GO:0002949">
    <property type="term" value="P:tRNA threonylcarbamoyladenosine modification"/>
    <property type="evidence" value="ECO:0007669"/>
    <property type="project" value="InterPro"/>
</dbReference>
<dbReference type="EMBL" id="BMZS01000001">
    <property type="protein sequence ID" value="GHD40612.1"/>
    <property type="molecule type" value="Genomic_DNA"/>
</dbReference>
<dbReference type="GO" id="GO:0005524">
    <property type="term" value="F:ATP binding"/>
    <property type="evidence" value="ECO:0007669"/>
    <property type="project" value="UniProtKB-KW"/>
</dbReference>
<dbReference type="AlphaFoldDB" id="A0A918XPF6"/>
<dbReference type="GO" id="GO:0005737">
    <property type="term" value="C:cytoplasm"/>
    <property type="evidence" value="ECO:0007669"/>
    <property type="project" value="UniProtKB-SubCell"/>
</dbReference>
<feature type="compositionally biased region" description="Pro residues" evidence="11">
    <location>
        <begin position="8"/>
        <end position="19"/>
    </location>
</feature>
<evidence type="ECO:0000256" key="3">
    <source>
        <dbReference type="ARBA" id="ARBA00019010"/>
    </source>
</evidence>